<sequence>MSSWGYTDNAAIAGTVTHYSANVNVVGSSTYFSVNVKDGDYLYLSGNKYQVANVASNTALYLTSVTASGASGVTAYLQQGPKFLSNLNGNYSIYAGNTRTSNIVNIRNVYGVTLEEMFSNVANGASISQAGVAYFANVTANTYANVFTTGVIQPISNANVTLNFTNNALASITISQPGQGYNAAIIANTFLGIYTTGARQPTTNATANLTFTSADTSKTNAHHTGWVTFNTYTDAFGATRIKTEVLAAMSKNFTASVAGDNDPDDTIFPH</sequence>
<dbReference type="EMBL" id="LR798294">
    <property type="protein sequence ID" value="CAB5221775.1"/>
    <property type="molecule type" value="Genomic_DNA"/>
</dbReference>
<organism evidence="1">
    <name type="scientific">uncultured Caudovirales phage</name>
    <dbReference type="NCBI Taxonomy" id="2100421"/>
    <lineage>
        <taxon>Viruses</taxon>
        <taxon>Duplodnaviria</taxon>
        <taxon>Heunggongvirae</taxon>
        <taxon>Uroviricota</taxon>
        <taxon>Caudoviricetes</taxon>
        <taxon>Peduoviridae</taxon>
        <taxon>Maltschvirus</taxon>
        <taxon>Maltschvirus maltsch</taxon>
    </lineage>
</organism>
<name>A0A6J7WY13_9CAUD</name>
<gene>
    <name evidence="1" type="ORF">UFOVP242_68</name>
</gene>
<accession>A0A6J7WY13</accession>
<proteinExistence type="predicted"/>
<reference evidence="1" key="1">
    <citation type="submission" date="2020-05" db="EMBL/GenBank/DDBJ databases">
        <authorList>
            <person name="Chiriac C."/>
            <person name="Salcher M."/>
            <person name="Ghai R."/>
            <person name="Kavagutti S V."/>
        </authorList>
    </citation>
    <scope>NUCLEOTIDE SEQUENCE</scope>
</reference>
<protein>
    <submittedName>
        <fullName evidence="1">Uncharacterized protein</fullName>
    </submittedName>
</protein>
<evidence type="ECO:0000313" key="1">
    <source>
        <dbReference type="EMBL" id="CAB5221775.1"/>
    </source>
</evidence>